<dbReference type="AlphaFoldDB" id="A0A5N5HRL8"/>
<name>A0A5N5HRL8_9ROSA</name>
<dbReference type="GO" id="GO:0005634">
    <property type="term" value="C:nucleus"/>
    <property type="evidence" value="ECO:0007669"/>
    <property type="project" value="TreeGrafter"/>
</dbReference>
<dbReference type="SUPFAM" id="SSF54197">
    <property type="entry name" value="HIT-like"/>
    <property type="match status" value="1"/>
</dbReference>
<keyword evidence="4" id="KW-1185">Reference proteome</keyword>
<reference evidence="4" key="2">
    <citation type="submission" date="2019-10" db="EMBL/GenBank/DDBJ databases">
        <title>A de novo genome assembly of a pear dwarfing rootstock.</title>
        <authorList>
            <person name="Wang F."/>
            <person name="Wang J."/>
            <person name="Li S."/>
            <person name="Zhang Y."/>
            <person name="Fang M."/>
            <person name="Ma L."/>
            <person name="Zhao Y."/>
            <person name="Jiang S."/>
        </authorList>
    </citation>
    <scope>NUCLEOTIDE SEQUENCE [LARGE SCALE GENOMIC DNA]</scope>
</reference>
<dbReference type="GO" id="GO:0003725">
    <property type="term" value="F:double-stranded RNA binding"/>
    <property type="evidence" value="ECO:0007669"/>
    <property type="project" value="TreeGrafter"/>
</dbReference>
<evidence type="ECO:0000313" key="3">
    <source>
        <dbReference type="EMBL" id="KAB2630476.1"/>
    </source>
</evidence>
<dbReference type="PROSITE" id="PS51154">
    <property type="entry name" value="MACRO"/>
    <property type="match status" value="1"/>
</dbReference>
<reference evidence="3 4" key="1">
    <citation type="submission" date="2019-09" db="EMBL/GenBank/DDBJ databases">
        <authorList>
            <person name="Ou C."/>
        </authorList>
    </citation>
    <scope>NUCLEOTIDE SEQUENCE [LARGE SCALE GENOMIC DNA]</scope>
    <source>
        <strain evidence="3">S2</strain>
        <tissue evidence="3">Leaf</tissue>
    </source>
</reference>
<dbReference type="PANTHER" id="PTHR12486">
    <property type="entry name" value="APRATAXIN-RELATED"/>
    <property type="match status" value="1"/>
</dbReference>
<dbReference type="Proteomes" id="UP000327157">
    <property type="component" value="Chromosome 12"/>
</dbReference>
<feature type="compositionally biased region" description="Polar residues" evidence="1">
    <location>
        <begin position="9"/>
        <end position="28"/>
    </location>
</feature>
<feature type="domain" description="Macro" evidence="2">
    <location>
        <begin position="113"/>
        <end position="403"/>
    </location>
</feature>
<organism evidence="3 4">
    <name type="scientific">Pyrus ussuriensis x Pyrus communis</name>
    <dbReference type="NCBI Taxonomy" id="2448454"/>
    <lineage>
        <taxon>Eukaryota</taxon>
        <taxon>Viridiplantae</taxon>
        <taxon>Streptophyta</taxon>
        <taxon>Embryophyta</taxon>
        <taxon>Tracheophyta</taxon>
        <taxon>Spermatophyta</taxon>
        <taxon>Magnoliopsida</taxon>
        <taxon>eudicotyledons</taxon>
        <taxon>Gunneridae</taxon>
        <taxon>Pentapetalae</taxon>
        <taxon>rosids</taxon>
        <taxon>fabids</taxon>
        <taxon>Rosales</taxon>
        <taxon>Rosaceae</taxon>
        <taxon>Amygdaloideae</taxon>
        <taxon>Maleae</taxon>
        <taxon>Pyrus</taxon>
    </lineage>
</organism>
<comment type="caution">
    <text evidence="3">The sequence shown here is derived from an EMBL/GenBank/DDBJ whole genome shotgun (WGS) entry which is preliminary data.</text>
</comment>
<sequence>MKFLKKTAGPTNTESTSKSVPDSNASQITEEKEPSLKGTGSFSEKSGRESKMGLISLTDVSLNEAPTLSFPSISTADFQFDLENASDIIVKKVIEFVNKLGNARLVLILSLVRAKASEKNIASNKFFTFVGDITRLHLEGGLHCNVIANAANWRLKPGGGGVNAAIFSARGPALEVPTKEQPSLREGLTHVIHVVGPNMNPHRPNCLNNDYSFATIVRTQAKSPKGSVENLEAKLPESQVHSDGSWAQALYNTAVHPEKHNDAVLEISDDVVVPNDLYPKHVLLVARCEGLDRLSDVRKEHLQLLRTMHKVCLKWVEKFLDDDSSLVFRLGYHTIRIDPTATPKPHTNPISTLIRSQSISCLELGTLPVNVGGGDNLALLSTVKEDPHNPLLPVKEALVNVEN</sequence>
<dbReference type="GO" id="GO:0000012">
    <property type="term" value="P:single strand break repair"/>
    <property type="evidence" value="ECO:0007669"/>
    <property type="project" value="TreeGrafter"/>
</dbReference>
<dbReference type="Gene3D" id="3.30.428.10">
    <property type="entry name" value="HIT-like"/>
    <property type="match status" value="1"/>
</dbReference>
<proteinExistence type="predicted"/>
<dbReference type="OrthoDB" id="3512845at2759"/>
<dbReference type="GO" id="GO:0003697">
    <property type="term" value="F:single-stranded DNA binding"/>
    <property type="evidence" value="ECO:0007669"/>
    <property type="project" value="TreeGrafter"/>
</dbReference>
<dbReference type="PANTHER" id="PTHR12486:SF4">
    <property type="entry name" value="APRATAXIN"/>
    <property type="match status" value="1"/>
</dbReference>
<dbReference type="EMBL" id="SMOL01000143">
    <property type="protein sequence ID" value="KAB2630476.1"/>
    <property type="molecule type" value="Genomic_DNA"/>
</dbReference>
<evidence type="ECO:0000259" key="2">
    <source>
        <dbReference type="PROSITE" id="PS51154"/>
    </source>
</evidence>
<dbReference type="InterPro" id="IPR036265">
    <property type="entry name" value="HIT-like_sf"/>
</dbReference>
<gene>
    <name evidence="3" type="ORF">D8674_007995</name>
</gene>
<evidence type="ECO:0000313" key="4">
    <source>
        <dbReference type="Proteomes" id="UP000327157"/>
    </source>
</evidence>
<dbReference type="InterPro" id="IPR002589">
    <property type="entry name" value="Macro_dom"/>
</dbReference>
<accession>A0A5N5HRL8</accession>
<dbReference type="GO" id="GO:1990165">
    <property type="term" value="F:single-strand break-containing DNA binding"/>
    <property type="evidence" value="ECO:0007669"/>
    <property type="project" value="TreeGrafter"/>
</dbReference>
<dbReference type="SUPFAM" id="SSF52949">
    <property type="entry name" value="Macro domain-like"/>
    <property type="match status" value="1"/>
</dbReference>
<dbReference type="GO" id="GO:0033699">
    <property type="term" value="F:DNA 5'-adenosine monophosphate hydrolase activity"/>
    <property type="evidence" value="ECO:0007669"/>
    <property type="project" value="TreeGrafter"/>
</dbReference>
<dbReference type="GO" id="GO:0030983">
    <property type="term" value="F:mismatched DNA binding"/>
    <property type="evidence" value="ECO:0007669"/>
    <property type="project" value="TreeGrafter"/>
</dbReference>
<dbReference type="Gene3D" id="3.40.220.10">
    <property type="entry name" value="Leucine Aminopeptidase, subunit E, domain 1"/>
    <property type="match status" value="1"/>
</dbReference>
<dbReference type="Pfam" id="PF11969">
    <property type="entry name" value="DcpS_C"/>
    <property type="match status" value="1"/>
</dbReference>
<feature type="region of interest" description="Disordered" evidence="1">
    <location>
        <begin position="1"/>
        <end position="48"/>
    </location>
</feature>
<reference evidence="3 4" key="3">
    <citation type="submission" date="2019-11" db="EMBL/GenBank/DDBJ databases">
        <title>A de novo genome assembly of a pear dwarfing rootstock.</title>
        <authorList>
            <person name="Wang F."/>
            <person name="Wang J."/>
            <person name="Li S."/>
            <person name="Zhang Y."/>
            <person name="Fang M."/>
            <person name="Ma L."/>
            <person name="Zhao Y."/>
            <person name="Jiang S."/>
        </authorList>
    </citation>
    <scope>NUCLEOTIDE SEQUENCE [LARGE SCALE GENOMIC DNA]</scope>
    <source>
        <strain evidence="3">S2</strain>
        <tissue evidence="3">Leaf</tissue>
    </source>
</reference>
<protein>
    <submittedName>
        <fullName evidence="3">Transcription factor bHLH140</fullName>
    </submittedName>
</protein>
<evidence type="ECO:0000256" key="1">
    <source>
        <dbReference type="SAM" id="MobiDB-lite"/>
    </source>
</evidence>
<dbReference type="InterPro" id="IPR043472">
    <property type="entry name" value="Macro_dom-like"/>
</dbReference>